<dbReference type="InterPro" id="IPR038717">
    <property type="entry name" value="Tc1-like_DDE_dom"/>
</dbReference>
<keyword evidence="3" id="KW-1185">Reference proteome</keyword>
<dbReference type="GeneTree" id="ENSGT01150000286996"/>
<evidence type="ECO:0000313" key="3">
    <source>
        <dbReference type="Proteomes" id="UP000265040"/>
    </source>
</evidence>
<dbReference type="Gene3D" id="3.30.420.10">
    <property type="entry name" value="Ribonuclease H-like superfamily/Ribonuclease H"/>
    <property type="match status" value="1"/>
</dbReference>
<sequence length="177" mass="20324">MQNTMCDENVTLHIILNSPYPLSNMVVAASCSGAASLQQGQGSWSELMGRWMEPNTGQSWRKTCWMLESAKHLRLGRRFTFQQDNDPKHKAKAPMEWFKMKHIHVLEWPSKSPDLNPTENLWQDLKTAVHKCFLTQLELFCKEEWAKISVSRCAKLVETYPKRLAAVIVAKGGSKKY</sequence>
<reference evidence="2 3" key="1">
    <citation type="submission" date="2021-04" db="EMBL/GenBank/DDBJ databases">
        <authorList>
            <consortium name="Wellcome Sanger Institute Data Sharing"/>
        </authorList>
    </citation>
    <scope>NUCLEOTIDE SEQUENCE [LARGE SCALE GENOMIC DNA]</scope>
</reference>
<proteinExistence type="predicted"/>
<dbReference type="Proteomes" id="UP000265040">
    <property type="component" value="Chromosome 9"/>
</dbReference>
<dbReference type="GO" id="GO:0003676">
    <property type="term" value="F:nucleic acid binding"/>
    <property type="evidence" value="ECO:0007669"/>
    <property type="project" value="InterPro"/>
</dbReference>
<dbReference type="AlphaFoldDB" id="A0AAQ6IG64"/>
<evidence type="ECO:0000313" key="2">
    <source>
        <dbReference type="Ensembl" id="ENSATEP00000072563.1"/>
    </source>
</evidence>
<reference evidence="2" key="3">
    <citation type="submission" date="2025-09" db="UniProtKB">
        <authorList>
            <consortium name="Ensembl"/>
        </authorList>
    </citation>
    <scope>IDENTIFICATION</scope>
</reference>
<evidence type="ECO:0000259" key="1">
    <source>
        <dbReference type="Pfam" id="PF13358"/>
    </source>
</evidence>
<dbReference type="Pfam" id="PF13358">
    <property type="entry name" value="DDE_3"/>
    <property type="match status" value="1"/>
</dbReference>
<feature type="domain" description="Tc1-like transposase DDE" evidence="1">
    <location>
        <begin position="80"/>
        <end position="131"/>
    </location>
</feature>
<dbReference type="Ensembl" id="ENSATET00000077222.1">
    <property type="protein sequence ID" value="ENSATEP00000072563.1"/>
    <property type="gene ID" value="ENSATEG00000030222.1"/>
</dbReference>
<accession>A0AAQ6IG64</accession>
<name>A0AAQ6IG64_ANATE</name>
<protein>
    <recommendedName>
        <fullName evidence="1">Tc1-like transposase DDE domain-containing protein</fullName>
    </recommendedName>
</protein>
<reference evidence="2" key="2">
    <citation type="submission" date="2025-08" db="UniProtKB">
        <authorList>
            <consortium name="Ensembl"/>
        </authorList>
    </citation>
    <scope>IDENTIFICATION</scope>
</reference>
<dbReference type="InterPro" id="IPR036397">
    <property type="entry name" value="RNaseH_sf"/>
</dbReference>
<organism evidence="2 3">
    <name type="scientific">Anabas testudineus</name>
    <name type="common">Climbing perch</name>
    <name type="synonym">Anthias testudineus</name>
    <dbReference type="NCBI Taxonomy" id="64144"/>
    <lineage>
        <taxon>Eukaryota</taxon>
        <taxon>Metazoa</taxon>
        <taxon>Chordata</taxon>
        <taxon>Craniata</taxon>
        <taxon>Vertebrata</taxon>
        <taxon>Euteleostomi</taxon>
        <taxon>Actinopterygii</taxon>
        <taxon>Neopterygii</taxon>
        <taxon>Teleostei</taxon>
        <taxon>Neoteleostei</taxon>
        <taxon>Acanthomorphata</taxon>
        <taxon>Anabantaria</taxon>
        <taxon>Anabantiformes</taxon>
        <taxon>Anabantoidei</taxon>
        <taxon>Anabantidae</taxon>
        <taxon>Anabas</taxon>
    </lineage>
</organism>